<evidence type="ECO:0000256" key="2">
    <source>
        <dbReference type="ARBA" id="ARBA00001946"/>
    </source>
</evidence>
<evidence type="ECO:0000256" key="1">
    <source>
        <dbReference type="ARBA" id="ARBA00000012"/>
    </source>
</evidence>
<organism evidence="14 15">
    <name type="scientific">Streptomyces platensis</name>
    <dbReference type="NCBI Taxonomy" id="58346"/>
    <lineage>
        <taxon>Bacteria</taxon>
        <taxon>Bacillati</taxon>
        <taxon>Actinomycetota</taxon>
        <taxon>Actinomycetes</taxon>
        <taxon>Kitasatosporales</taxon>
        <taxon>Streptomycetaceae</taxon>
        <taxon>Streptomyces</taxon>
    </lineage>
</organism>
<evidence type="ECO:0000256" key="4">
    <source>
        <dbReference type="ARBA" id="ARBA00009503"/>
    </source>
</evidence>
<dbReference type="PROSITE" id="PS50972">
    <property type="entry name" value="PTERIN_BINDING"/>
    <property type="match status" value="1"/>
</dbReference>
<dbReference type="FunFam" id="3.20.20.20:FF:000006">
    <property type="entry name" value="Dihydropteroate synthase"/>
    <property type="match status" value="1"/>
</dbReference>
<evidence type="ECO:0000256" key="8">
    <source>
        <dbReference type="ARBA" id="ARBA00022723"/>
    </source>
</evidence>
<dbReference type="KEGG" id="spla:CP981_22045"/>
<dbReference type="GO" id="GO:0046656">
    <property type="term" value="P:folic acid biosynthetic process"/>
    <property type="evidence" value="ECO:0007669"/>
    <property type="project" value="UniProtKB-KW"/>
</dbReference>
<evidence type="ECO:0000256" key="12">
    <source>
        <dbReference type="RuleBase" id="RU361205"/>
    </source>
</evidence>
<evidence type="ECO:0000256" key="10">
    <source>
        <dbReference type="ARBA" id="ARBA00022909"/>
    </source>
</evidence>
<comment type="cofactor">
    <cofactor evidence="2 12">
        <name>Mg(2+)</name>
        <dbReference type="ChEBI" id="CHEBI:18420"/>
    </cofactor>
</comment>
<evidence type="ECO:0000256" key="6">
    <source>
        <dbReference type="ARBA" id="ARBA00016919"/>
    </source>
</evidence>
<comment type="pathway">
    <text evidence="3 12">Cofactor biosynthesis; tetrahydrofolate biosynthesis; 7,8-dihydrofolate from 2-amino-4-hydroxy-6-hydroxymethyl-7,8-dihydropteridine diphosphate and 4-aminobenzoate: step 1/2.</text>
</comment>
<comment type="function">
    <text evidence="12">Catalyzes the condensation of para-aminobenzoate (pABA) with 6-hydroxymethyl-7,8-dihydropterin diphosphate (DHPt-PP) to form 7,8-dihydropteroate (H2Pte), the immediate precursor of folate derivatives.</text>
</comment>
<accession>A0AAE6TNZ0</accession>
<dbReference type="CDD" id="cd00739">
    <property type="entry name" value="DHPS"/>
    <property type="match status" value="1"/>
</dbReference>
<keyword evidence="9 12" id="KW-0460">Magnesium</keyword>
<dbReference type="GO" id="GO:0046654">
    <property type="term" value="P:tetrahydrofolate biosynthetic process"/>
    <property type="evidence" value="ECO:0007669"/>
    <property type="project" value="TreeGrafter"/>
</dbReference>
<dbReference type="PROSITE" id="PS00793">
    <property type="entry name" value="DHPS_2"/>
    <property type="match status" value="1"/>
</dbReference>
<name>A0AAE6TNZ0_STRPT</name>
<dbReference type="GO" id="GO:0046872">
    <property type="term" value="F:metal ion binding"/>
    <property type="evidence" value="ECO:0007669"/>
    <property type="project" value="UniProtKB-KW"/>
</dbReference>
<evidence type="ECO:0000313" key="15">
    <source>
        <dbReference type="Proteomes" id="UP000325458"/>
    </source>
</evidence>
<gene>
    <name evidence="14" type="primary">folP</name>
    <name evidence="14" type="ORF">CP981_22045</name>
</gene>
<dbReference type="InterPro" id="IPR045031">
    <property type="entry name" value="DHP_synth-like"/>
</dbReference>
<dbReference type="InterPro" id="IPR011005">
    <property type="entry name" value="Dihydropteroate_synth-like_sf"/>
</dbReference>
<evidence type="ECO:0000256" key="11">
    <source>
        <dbReference type="ARBA" id="ARBA00030193"/>
    </source>
</evidence>
<dbReference type="Proteomes" id="UP000325458">
    <property type="component" value="Chromosome"/>
</dbReference>
<dbReference type="Pfam" id="PF00809">
    <property type="entry name" value="Pterin_bind"/>
    <property type="match status" value="1"/>
</dbReference>
<proteinExistence type="inferred from homology"/>
<evidence type="ECO:0000313" key="14">
    <source>
        <dbReference type="EMBL" id="QEV53970.1"/>
    </source>
</evidence>
<dbReference type="EC" id="2.5.1.15" evidence="5 12"/>
<protein>
    <recommendedName>
        <fullName evidence="6 12">Dihydropteroate synthase</fullName>
        <shortName evidence="12">DHPS</shortName>
        <ecNumber evidence="5 12">2.5.1.15</ecNumber>
    </recommendedName>
    <alternativeName>
        <fullName evidence="11 12">Dihydropteroate pyrophosphorylase</fullName>
    </alternativeName>
</protein>
<dbReference type="AlphaFoldDB" id="A0AAE6TNZ0"/>
<feature type="domain" description="Pterin-binding" evidence="13">
    <location>
        <begin position="10"/>
        <end position="269"/>
    </location>
</feature>
<evidence type="ECO:0000256" key="9">
    <source>
        <dbReference type="ARBA" id="ARBA00022842"/>
    </source>
</evidence>
<keyword evidence="8 12" id="KW-0479">Metal-binding</keyword>
<dbReference type="InterPro" id="IPR000489">
    <property type="entry name" value="Pterin-binding_dom"/>
</dbReference>
<keyword evidence="10 12" id="KW-0289">Folate biosynthesis</keyword>
<keyword evidence="7 12" id="KW-0808">Transferase</keyword>
<dbReference type="EMBL" id="CP023691">
    <property type="protein sequence ID" value="QEV53970.1"/>
    <property type="molecule type" value="Genomic_DNA"/>
</dbReference>
<dbReference type="PANTHER" id="PTHR20941">
    <property type="entry name" value="FOLATE SYNTHESIS PROTEINS"/>
    <property type="match status" value="1"/>
</dbReference>
<evidence type="ECO:0000256" key="3">
    <source>
        <dbReference type="ARBA" id="ARBA00004763"/>
    </source>
</evidence>
<comment type="catalytic activity">
    <reaction evidence="1">
        <text>(7,8-dihydropterin-6-yl)methyl diphosphate + 4-aminobenzoate = 7,8-dihydropteroate + diphosphate</text>
        <dbReference type="Rhea" id="RHEA:19949"/>
        <dbReference type="ChEBI" id="CHEBI:17836"/>
        <dbReference type="ChEBI" id="CHEBI:17839"/>
        <dbReference type="ChEBI" id="CHEBI:33019"/>
        <dbReference type="ChEBI" id="CHEBI:72950"/>
        <dbReference type="EC" id="2.5.1.15"/>
    </reaction>
</comment>
<dbReference type="InterPro" id="IPR006390">
    <property type="entry name" value="DHP_synth_dom"/>
</dbReference>
<evidence type="ECO:0000259" key="13">
    <source>
        <dbReference type="PROSITE" id="PS50972"/>
    </source>
</evidence>
<dbReference type="Gene3D" id="3.20.20.20">
    <property type="entry name" value="Dihydropteroate synthase-like"/>
    <property type="match status" value="1"/>
</dbReference>
<evidence type="ECO:0000256" key="7">
    <source>
        <dbReference type="ARBA" id="ARBA00022679"/>
    </source>
</evidence>
<dbReference type="SUPFAM" id="SSF51717">
    <property type="entry name" value="Dihydropteroate synthetase-like"/>
    <property type="match status" value="1"/>
</dbReference>
<dbReference type="GO" id="GO:0005829">
    <property type="term" value="C:cytosol"/>
    <property type="evidence" value="ECO:0007669"/>
    <property type="project" value="TreeGrafter"/>
</dbReference>
<dbReference type="GO" id="GO:0004156">
    <property type="term" value="F:dihydropteroate synthase activity"/>
    <property type="evidence" value="ECO:0007669"/>
    <property type="project" value="UniProtKB-EC"/>
</dbReference>
<dbReference type="PROSITE" id="PS00792">
    <property type="entry name" value="DHPS_1"/>
    <property type="match status" value="1"/>
</dbReference>
<dbReference type="PANTHER" id="PTHR20941:SF1">
    <property type="entry name" value="FOLIC ACID SYNTHESIS PROTEIN FOL1"/>
    <property type="match status" value="1"/>
</dbReference>
<comment type="similarity">
    <text evidence="4 12">Belongs to the DHPS family.</text>
</comment>
<sequence>MAGLPDWERCAVMGVVNVTPDSFSDGGDWFDTELAVKHGLDLVAQGADMVDVGGESTRPGAARVDEAEELRRVVPVVRELAAAGAVVSVDTMRAAVAEQAVAAGARLVNDVSGGAADPAMVPVVAAHQVPFVVMHWRGQSIDMNNRAVYGDVVAEVVDELGQSMERAVSGGIDPDRIVIDPGLGFAKEAGHDLALIARLARLRALGRPLLVAASRKRFLGRVLAGGEGAAPPPARERDAATAAVSAIVAREGAWAVRVHEVRASADAVRVARAVESAAAAGSSEASGTTANTTGTV</sequence>
<dbReference type="NCBIfam" id="TIGR01496">
    <property type="entry name" value="DHPS"/>
    <property type="match status" value="1"/>
</dbReference>
<reference evidence="14 15" key="1">
    <citation type="submission" date="2017-09" db="EMBL/GenBank/DDBJ databases">
        <authorList>
            <person name="Lee N."/>
            <person name="Cho B.-K."/>
        </authorList>
    </citation>
    <scope>NUCLEOTIDE SEQUENCE [LARGE SCALE GENOMIC DNA]</scope>
    <source>
        <strain evidence="14 15">ATCC 23948</strain>
    </source>
</reference>
<evidence type="ECO:0000256" key="5">
    <source>
        <dbReference type="ARBA" id="ARBA00012458"/>
    </source>
</evidence>